<dbReference type="InterPro" id="IPR023393">
    <property type="entry name" value="START-like_dom_sf"/>
</dbReference>
<dbReference type="Pfam" id="PF06240">
    <property type="entry name" value="COXG"/>
    <property type="match status" value="1"/>
</dbReference>
<reference evidence="2" key="1">
    <citation type="submission" date="2022-10" db="EMBL/GenBank/DDBJ databases">
        <title>The WGS of Solirubrobacter sp. CPCC 204708.</title>
        <authorList>
            <person name="Jiang Z."/>
        </authorList>
    </citation>
    <scope>NUCLEOTIDE SEQUENCE</scope>
    <source>
        <strain evidence="2">CPCC 204708</strain>
    </source>
</reference>
<keyword evidence="3" id="KW-1185">Reference proteome</keyword>
<evidence type="ECO:0000313" key="3">
    <source>
        <dbReference type="Proteomes" id="UP001147700"/>
    </source>
</evidence>
<proteinExistence type="predicted"/>
<dbReference type="EMBL" id="JAPCID010000012">
    <property type="protein sequence ID" value="MDA0137950.1"/>
    <property type="molecule type" value="Genomic_DNA"/>
</dbReference>
<evidence type="ECO:0000256" key="1">
    <source>
        <dbReference type="SAM" id="MobiDB-lite"/>
    </source>
</evidence>
<accession>A0ABT4RI32</accession>
<feature type="region of interest" description="Disordered" evidence="1">
    <location>
        <begin position="133"/>
        <end position="164"/>
    </location>
</feature>
<evidence type="ECO:0000313" key="2">
    <source>
        <dbReference type="EMBL" id="MDA0137950.1"/>
    </source>
</evidence>
<dbReference type="RefSeq" id="WP_202952850.1">
    <property type="nucleotide sequence ID" value="NZ_JAPCID010000012.1"/>
</dbReference>
<protein>
    <submittedName>
        <fullName evidence="2">SRPBCC domain-containing protein</fullName>
    </submittedName>
</protein>
<dbReference type="InterPro" id="IPR010419">
    <property type="entry name" value="CO_DH_gsu"/>
</dbReference>
<dbReference type="Proteomes" id="UP001147700">
    <property type="component" value="Unassembled WGS sequence"/>
</dbReference>
<organism evidence="2 3">
    <name type="scientific">Solirubrobacter deserti</name>
    <dbReference type="NCBI Taxonomy" id="2282478"/>
    <lineage>
        <taxon>Bacteria</taxon>
        <taxon>Bacillati</taxon>
        <taxon>Actinomycetota</taxon>
        <taxon>Thermoleophilia</taxon>
        <taxon>Solirubrobacterales</taxon>
        <taxon>Solirubrobacteraceae</taxon>
        <taxon>Solirubrobacter</taxon>
    </lineage>
</organism>
<gene>
    <name evidence="2" type="ORF">OJ962_10595</name>
</gene>
<dbReference type="SUPFAM" id="SSF55961">
    <property type="entry name" value="Bet v1-like"/>
    <property type="match status" value="1"/>
</dbReference>
<comment type="caution">
    <text evidence="2">The sequence shown here is derived from an EMBL/GenBank/DDBJ whole genome shotgun (WGS) entry which is preliminary data.</text>
</comment>
<dbReference type="Gene3D" id="3.30.530.20">
    <property type="match status" value="1"/>
</dbReference>
<sequence>MRIEHTFEVRAEADEVFAALNDLERVVPCLPGARITGREEDGSVHGDLSVGFTRLRGTVAITASDPVTRTMELTTGHHRAQLAVAARDGVADVTAAADLAEIGALALFGGLVHDLSGRLLRDFGDCLSRKLGDVPSGEDIAGGRAAPEEALRDSPTPDPDTAAG</sequence>
<name>A0ABT4RI32_9ACTN</name>